<gene>
    <name evidence="2" type="ORF">chiPu_0033840</name>
</gene>
<sequence length="151" mass="16963">GARVVVGRVLQHAGLGCAVQPGLDLCVRRLEQVRRADGACALWPPRAGRQSPRDEGRPAARAVLGRRQQAALRARQRQLGQEPDHAALGGHRLAGAGRHRERAARAGALAAREHRREEPVHRRRRRVELRGERADRTRGRLRERLDPARRR</sequence>
<feature type="compositionally biased region" description="Low complexity" evidence="1">
    <location>
        <begin position="59"/>
        <end position="96"/>
    </location>
</feature>
<proteinExistence type="predicted"/>
<dbReference type="Proteomes" id="UP000287033">
    <property type="component" value="Unassembled WGS sequence"/>
</dbReference>
<keyword evidence="3" id="KW-1185">Reference proteome</keyword>
<evidence type="ECO:0000313" key="3">
    <source>
        <dbReference type="Proteomes" id="UP000287033"/>
    </source>
</evidence>
<dbReference type="AlphaFoldDB" id="A0A401U4F4"/>
<feature type="compositionally biased region" description="Basic and acidic residues" evidence="1">
    <location>
        <begin position="111"/>
        <end position="120"/>
    </location>
</feature>
<feature type="compositionally biased region" description="Basic and acidic residues" evidence="1">
    <location>
        <begin position="128"/>
        <end position="151"/>
    </location>
</feature>
<evidence type="ECO:0000313" key="2">
    <source>
        <dbReference type="EMBL" id="GCC49762.1"/>
    </source>
</evidence>
<evidence type="ECO:0000256" key="1">
    <source>
        <dbReference type="SAM" id="MobiDB-lite"/>
    </source>
</evidence>
<organism evidence="2 3">
    <name type="scientific">Chiloscyllium punctatum</name>
    <name type="common">Brownbanded bambooshark</name>
    <name type="synonym">Hemiscyllium punctatum</name>
    <dbReference type="NCBI Taxonomy" id="137246"/>
    <lineage>
        <taxon>Eukaryota</taxon>
        <taxon>Metazoa</taxon>
        <taxon>Chordata</taxon>
        <taxon>Craniata</taxon>
        <taxon>Vertebrata</taxon>
        <taxon>Chondrichthyes</taxon>
        <taxon>Elasmobranchii</taxon>
        <taxon>Galeomorphii</taxon>
        <taxon>Galeoidea</taxon>
        <taxon>Orectolobiformes</taxon>
        <taxon>Hemiscylliidae</taxon>
        <taxon>Chiloscyllium</taxon>
    </lineage>
</organism>
<protein>
    <submittedName>
        <fullName evidence="2">Uncharacterized protein</fullName>
    </submittedName>
</protein>
<dbReference type="EMBL" id="BEZZ01273645">
    <property type="protein sequence ID" value="GCC49762.1"/>
    <property type="molecule type" value="Genomic_DNA"/>
</dbReference>
<name>A0A401U4F4_CHIPU</name>
<reference evidence="2 3" key="1">
    <citation type="journal article" date="2018" name="Nat. Ecol. Evol.">
        <title>Shark genomes provide insights into elasmobranch evolution and the origin of vertebrates.</title>
        <authorList>
            <person name="Hara Y"/>
            <person name="Yamaguchi K"/>
            <person name="Onimaru K"/>
            <person name="Kadota M"/>
            <person name="Koyanagi M"/>
            <person name="Keeley SD"/>
            <person name="Tatsumi K"/>
            <person name="Tanaka K"/>
            <person name="Motone F"/>
            <person name="Kageyama Y"/>
            <person name="Nozu R"/>
            <person name="Adachi N"/>
            <person name="Nishimura O"/>
            <person name="Nakagawa R"/>
            <person name="Tanegashima C"/>
            <person name="Kiyatake I"/>
            <person name="Matsumoto R"/>
            <person name="Murakumo K"/>
            <person name="Nishida K"/>
            <person name="Terakita A"/>
            <person name="Kuratani S"/>
            <person name="Sato K"/>
            <person name="Hyodo S Kuraku.S."/>
        </authorList>
    </citation>
    <scope>NUCLEOTIDE SEQUENCE [LARGE SCALE GENOMIC DNA]</scope>
</reference>
<feature type="non-terminal residue" evidence="2">
    <location>
        <position position="1"/>
    </location>
</feature>
<feature type="region of interest" description="Disordered" evidence="1">
    <location>
        <begin position="44"/>
        <end position="151"/>
    </location>
</feature>
<comment type="caution">
    <text evidence="2">The sequence shown here is derived from an EMBL/GenBank/DDBJ whole genome shotgun (WGS) entry which is preliminary data.</text>
</comment>
<accession>A0A401U4F4</accession>